<proteinExistence type="predicted"/>
<dbReference type="Proteomes" id="UP000191612">
    <property type="component" value="Unassembled WGS sequence"/>
</dbReference>
<evidence type="ECO:0000313" key="2">
    <source>
        <dbReference type="Proteomes" id="UP000191612"/>
    </source>
</evidence>
<sequence length="64" mass="7192">MGVTFEIVPAIDVHVLRTLESPAYIRVIYEQGLRSYILVGTEKRKSKAYKPEFIDAGPGIVNEL</sequence>
<accession>A0A1V6QH39</accession>
<dbReference type="AlphaFoldDB" id="A0A1V6QH39"/>
<protein>
    <submittedName>
        <fullName evidence="1">Uncharacterized protein</fullName>
    </submittedName>
</protein>
<comment type="caution">
    <text evidence="1">The sequence shown here is derived from an EMBL/GenBank/DDBJ whole genome shotgun (WGS) entry which is preliminary data.</text>
</comment>
<organism evidence="1 2">
    <name type="scientific">Penicillium solitum</name>
    <dbReference type="NCBI Taxonomy" id="60172"/>
    <lineage>
        <taxon>Eukaryota</taxon>
        <taxon>Fungi</taxon>
        <taxon>Dikarya</taxon>
        <taxon>Ascomycota</taxon>
        <taxon>Pezizomycotina</taxon>
        <taxon>Eurotiomycetes</taxon>
        <taxon>Eurotiomycetidae</taxon>
        <taxon>Eurotiales</taxon>
        <taxon>Aspergillaceae</taxon>
        <taxon>Penicillium</taxon>
    </lineage>
</organism>
<gene>
    <name evidence="1" type="ORF">PENSOL_c070G09985</name>
</gene>
<name>A0A1V6QH39_9EURO</name>
<reference evidence="2" key="1">
    <citation type="journal article" date="2017" name="Nat. Microbiol.">
        <title>Global analysis of biosynthetic gene clusters reveals vast potential of secondary metabolite production in Penicillium species.</title>
        <authorList>
            <person name="Nielsen J.C."/>
            <person name="Grijseels S."/>
            <person name="Prigent S."/>
            <person name="Ji B."/>
            <person name="Dainat J."/>
            <person name="Nielsen K.F."/>
            <person name="Frisvad J.C."/>
            <person name="Workman M."/>
            <person name="Nielsen J."/>
        </authorList>
    </citation>
    <scope>NUCLEOTIDE SEQUENCE [LARGE SCALE GENOMIC DNA]</scope>
    <source>
        <strain evidence="2">IBT 29525</strain>
    </source>
</reference>
<evidence type="ECO:0000313" key="1">
    <source>
        <dbReference type="EMBL" id="OQD88549.1"/>
    </source>
</evidence>
<keyword evidence="2" id="KW-1185">Reference proteome</keyword>
<dbReference type="EMBL" id="MDYO01000070">
    <property type="protein sequence ID" value="OQD88549.1"/>
    <property type="molecule type" value="Genomic_DNA"/>
</dbReference>